<evidence type="ECO:0000313" key="4">
    <source>
        <dbReference type="Proteomes" id="UP000717696"/>
    </source>
</evidence>
<dbReference type="InterPro" id="IPR032466">
    <property type="entry name" value="Metal_Hydrolase"/>
</dbReference>
<dbReference type="SUPFAM" id="SSF51338">
    <property type="entry name" value="Composite domain of metallo-dependent hydrolases"/>
    <property type="match status" value="1"/>
</dbReference>
<gene>
    <name evidence="3" type="ORF">B0J13DRAFT_503936</name>
</gene>
<dbReference type="GO" id="GO:0016810">
    <property type="term" value="F:hydrolase activity, acting on carbon-nitrogen (but not peptide) bonds"/>
    <property type="evidence" value="ECO:0007669"/>
    <property type="project" value="InterPro"/>
</dbReference>
<dbReference type="OrthoDB" id="3501663at2759"/>
<dbReference type="InterPro" id="IPR011059">
    <property type="entry name" value="Metal-dep_hydrolase_composite"/>
</dbReference>
<dbReference type="Gene3D" id="2.30.40.10">
    <property type="entry name" value="Urease, subunit C, domain 1"/>
    <property type="match status" value="1"/>
</dbReference>
<dbReference type="PANTHER" id="PTHR22642:SF2">
    <property type="entry name" value="PROTEIN LONG AFTER FAR-RED 3"/>
    <property type="match status" value="1"/>
</dbReference>
<dbReference type="Gene3D" id="3.10.310.70">
    <property type="match status" value="1"/>
</dbReference>
<accession>A0A9P9EQZ8</accession>
<proteinExistence type="predicted"/>
<evidence type="ECO:0000259" key="2">
    <source>
        <dbReference type="Pfam" id="PF07969"/>
    </source>
</evidence>
<reference evidence="3" key="1">
    <citation type="journal article" date="2021" name="Nat. Commun.">
        <title>Genetic determinants of endophytism in the Arabidopsis root mycobiome.</title>
        <authorList>
            <person name="Mesny F."/>
            <person name="Miyauchi S."/>
            <person name="Thiergart T."/>
            <person name="Pickel B."/>
            <person name="Atanasova L."/>
            <person name="Karlsson M."/>
            <person name="Huettel B."/>
            <person name="Barry K.W."/>
            <person name="Haridas S."/>
            <person name="Chen C."/>
            <person name="Bauer D."/>
            <person name="Andreopoulos W."/>
            <person name="Pangilinan J."/>
            <person name="LaButti K."/>
            <person name="Riley R."/>
            <person name="Lipzen A."/>
            <person name="Clum A."/>
            <person name="Drula E."/>
            <person name="Henrissat B."/>
            <person name="Kohler A."/>
            <person name="Grigoriev I.V."/>
            <person name="Martin F.M."/>
            <person name="Hacquard S."/>
        </authorList>
    </citation>
    <scope>NUCLEOTIDE SEQUENCE</scope>
    <source>
        <strain evidence="3">MPI-CAGE-AT-0021</strain>
    </source>
</reference>
<dbReference type="Pfam" id="PF07969">
    <property type="entry name" value="Amidohydro_3"/>
    <property type="match status" value="1"/>
</dbReference>
<dbReference type="EMBL" id="JAGMUU010000012">
    <property type="protein sequence ID" value="KAH7141531.1"/>
    <property type="molecule type" value="Genomic_DNA"/>
</dbReference>
<feature type="chain" id="PRO_5040333110" evidence="1">
    <location>
        <begin position="24"/>
        <end position="655"/>
    </location>
</feature>
<dbReference type="Proteomes" id="UP000717696">
    <property type="component" value="Unassembled WGS sequence"/>
</dbReference>
<dbReference type="AlphaFoldDB" id="A0A9P9EQZ8"/>
<dbReference type="Gene3D" id="3.20.20.140">
    <property type="entry name" value="Metal-dependent hydrolases"/>
    <property type="match status" value="1"/>
</dbReference>
<dbReference type="PANTHER" id="PTHR22642">
    <property type="entry name" value="IMIDAZOLONEPROPIONASE"/>
    <property type="match status" value="1"/>
</dbReference>
<keyword evidence="1" id="KW-0732">Signal</keyword>
<keyword evidence="4" id="KW-1185">Reference proteome</keyword>
<organism evidence="3 4">
    <name type="scientific">Dactylonectria estremocensis</name>
    <dbReference type="NCBI Taxonomy" id="1079267"/>
    <lineage>
        <taxon>Eukaryota</taxon>
        <taxon>Fungi</taxon>
        <taxon>Dikarya</taxon>
        <taxon>Ascomycota</taxon>
        <taxon>Pezizomycotina</taxon>
        <taxon>Sordariomycetes</taxon>
        <taxon>Hypocreomycetidae</taxon>
        <taxon>Hypocreales</taxon>
        <taxon>Nectriaceae</taxon>
        <taxon>Dactylonectria</taxon>
    </lineage>
</organism>
<feature type="signal peptide" evidence="1">
    <location>
        <begin position="1"/>
        <end position="23"/>
    </location>
</feature>
<protein>
    <submittedName>
        <fullName evidence="3">Amidohydrolase family-domain-containing protein</fullName>
    </submittedName>
</protein>
<dbReference type="InterPro" id="IPR013108">
    <property type="entry name" value="Amidohydro_3"/>
</dbReference>
<dbReference type="SUPFAM" id="SSF51556">
    <property type="entry name" value="Metallo-dependent hydrolases"/>
    <property type="match status" value="1"/>
</dbReference>
<name>A0A9P9EQZ8_9HYPO</name>
<feature type="domain" description="Amidohydrolase 3" evidence="2">
    <location>
        <begin position="75"/>
        <end position="596"/>
    </location>
</feature>
<sequence length="655" mass="71000">MIWTSQLVHLGTTLAAISPLVTALSQSDIVFHNGSIYTMNKAFSEAEAVAITNGIITYVGSDEGVKSYIGNTTKAINLNGRMAMPGLVDSHMHVLSGGLFLLKCNLNYQSLSRKEILEHIQGCIDDEKDAEDDAWLEVVNMDYPSVVTKSGSIDKFDLDELNTLRPIFVRSSGYHTVVANSRALELSEITADTESPSNGVIERVSNSHEPSGVLQDDASNLLVAPDASDEENVEAARAALKLLREEGITSFQDAAATMAHHTAFDAIKQDGGLSARAWFDYAIDAPGSLDDVSALVSDVVDALSHLHDNSTLQAKPVLKWQAVKGFIDGVITYPASTAAVIEPYWSPVNESTTIWAPDADTMNDPYWDPEILTSTLELLFLNGIDVQLHTDGDLAVRVALDAQTFHEKYPGEDFKLGLAHDELSHDDDWPRFAELGVKAIVSYQWAQLSSFYIPDTFNSLGEYRIPNLQAWAQFELNGLDLVYGSDWPIDPMDEFLALRVAVTRAGDSENSNSPASQDSTYDAVFPGGTGISRKSALQSITINGAKFLRADEQIGSLEVGKLADIIVLDGNFMEVAEEELGRQSTVLTMVGGEVVYVADGENFGVTATFSNEDEASVKMARRTIGGFAGKSLTGDAKAAVGKLRKRGDCGHKHLH</sequence>
<evidence type="ECO:0000313" key="3">
    <source>
        <dbReference type="EMBL" id="KAH7141531.1"/>
    </source>
</evidence>
<comment type="caution">
    <text evidence="3">The sequence shown here is derived from an EMBL/GenBank/DDBJ whole genome shotgun (WGS) entry which is preliminary data.</text>
</comment>
<evidence type="ECO:0000256" key="1">
    <source>
        <dbReference type="SAM" id="SignalP"/>
    </source>
</evidence>